<dbReference type="InterPro" id="IPR012577">
    <property type="entry name" value="NIPSNAP"/>
</dbReference>
<name>F4KYQ9_HALH1</name>
<keyword evidence="3" id="KW-1185">Reference proteome</keyword>
<feature type="domain" description="NIPSNAP" evidence="1">
    <location>
        <begin position="30"/>
        <end position="132"/>
    </location>
</feature>
<dbReference type="Proteomes" id="UP000008461">
    <property type="component" value="Chromosome"/>
</dbReference>
<organism evidence="2 3">
    <name type="scientific">Haliscomenobacter hydrossis (strain ATCC 27775 / DSM 1100 / LMG 10767 / O)</name>
    <dbReference type="NCBI Taxonomy" id="760192"/>
    <lineage>
        <taxon>Bacteria</taxon>
        <taxon>Pseudomonadati</taxon>
        <taxon>Bacteroidota</taxon>
        <taxon>Saprospiria</taxon>
        <taxon>Saprospirales</taxon>
        <taxon>Haliscomenobacteraceae</taxon>
        <taxon>Haliscomenobacter</taxon>
    </lineage>
</organism>
<dbReference type="Pfam" id="PF07978">
    <property type="entry name" value="NIPSNAP"/>
    <property type="match status" value="2"/>
</dbReference>
<feature type="domain" description="NIPSNAP" evidence="1">
    <location>
        <begin position="145"/>
        <end position="251"/>
    </location>
</feature>
<dbReference type="InterPro" id="IPR011008">
    <property type="entry name" value="Dimeric_a/b-barrel"/>
</dbReference>
<dbReference type="RefSeq" id="WP_013765990.1">
    <property type="nucleotide sequence ID" value="NC_015510.1"/>
</dbReference>
<dbReference type="STRING" id="760192.Halhy_3599"/>
<dbReference type="EMBL" id="CP002691">
    <property type="protein sequence ID" value="AEE51451.1"/>
    <property type="molecule type" value="Genomic_DNA"/>
</dbReference>
<dbReference type="AlphaFoldDB" id="F4KYQ9"/>
<gene>
    <name evidence="2" type="ordered locus">Halhy_3599</name>
</gene>
<dbReference type="SUPFAM" id="SSF54909">
    <property type="entry name" value="Dimeric alpha+beta barrel"/>
    <property type="match status" value="2"/>
</dbReference>
<dbReference type="Gene3D" id="3.30.70.100">
    <property type="match status" value="2"/>
</dbReference>
<evidence type="ECO:0000259" key="1">
    <source>
        <dbReference type="Pfam" id="PF07978"/>
    </source>
</evidence>
<protein>
    <submittedName>
        <fullName evidence="2">NIPSNAP family containing protein</fullName>
    </submittedName>
</protein>
<reference key="2">
    <citation type="submission" date="2011-04" db="EMBL/GenBank/DDBJ databases">
        <title>Complete sequence of chromosome of Haliscomenobacter hydrossis DSM 1100.</title>
        <authorList>
            <consortium name="US DOE Joint Genome Institute (JGI-PGF)"/>
            <person name="Lucas S."/>
            <person name="Han J."/>
            <person name="Lapidus A."/>
            <person name="Bruce D."/>
            <person name="Goodwin L."/>
            <person name="Pitluck S."/>
            <person name="Peters L."/>
            <person name="Kyrpides N."/>
            <person name="Mavromatis K."/>
            <person name="Ivanova N."/>
            <person name="Ovchinnikova G."/>
            <person name="Pagani I."/>
            <person name="Daligault H."/>
            <person name="Detter J.C."/>
            <person name="Han C."/>
            <person name="Land M."/>
            <person name="Hauser L."/>
            <person name="Markowitz V."/>
            <person name="Cheng J.-F."/>
            <person name="Hugenholtz P."/>
            <person name="Woyke T."/>
            <person name="Wu D."/>
            <person name="Verbarg S."/>
            <person name="Frueling A."/>
            <person name="Brambilla E."/>
            <person name="Klenk H.-P."/>
            <person name="Eisen J.A."/>
        </authorList>
    </citation>
    <scope>NUCLEOTIDE SEQUENCE</scope>
    <source>
        <strain>DSM 1100</strain>
    </source>
</reference>
<sequence>MGMVYTLFFCISSLFTVGEKTISEKLPRYYEIQIHYAEPGRLKYLQNRYRRFAVPLYRKHNVQVEGFWSPVDPNDERIVCILSYYNQAAWLRATKDFLRDPKWKKGIEESESVGRLEAKTERHFLSPTDFSKERFANSGVKGRVFELRTYNATPGKLPNLLARFRNHTCKLFEKYGMTNLWYWTVVDAYPAQETLIYILSHPSQEAGLKAFTDFRNDPEWIKVRKESEDKAGGSLTVKVESLYLKALDFSPMK</sequence>
<reference evidence="2 3" key="1">
    <citation type="journal article" date="2011" name="Stand. Genomic Sci.">
        <title>Complete genome sequence of Haliscomenobacter hydrossis type strain (O).</title>
        <authorList>
            <consortium name="US DOE Joint Genome Institute (JGI-PGF)"/>
            <person name="Daligault H."/>
            <person name="Lapidus A."/>
            <person name="Zeytun A."/>
            <person name="Nolan M."/>
            <person name="Lucas S."/>
            <person name="Del Rio T.G."/>
            <person name="Tice H."/>
            <person name="Cheng J.F."/>
            <person name="Tapia R."/>
            <person name="Han C."/>
            <person name="Goodwin L."/>
            <person name="Pitluck S."/>
            <person name="Liolios K."/>
            <person name="Pagani I."/>
            <person name="Ivanova N."/>
            <person name="Huntemann M."/>
            <person name="Mavromatis K."/>
            <person name="Mikhailova N."/>
            <person name="Pati A."/>
            <person name="Chen A."/>
            <person name="Palaniappan K."/>
            <person name="Land M."/>
            <person name="Hauser L."/>
            <person name="Brambilla E.M."/>
            <person name="Rohde M."/>
            <person name="Verbarg S."/>
            <person name="Goker M."/>
            <person name="Bristow J."/>
            <person name="Eisen J.A."/>
            <person name="Markowitz V."/>
            <person name="Hugenholtz P."/>
            <person name="Kyrpides N.C."/>
            <person name="Klenk H.P."/>
            <person name="Woyke T."/>
        </authorList>
    </citation>
    <scope>NUCLEOTIDE SEQUENCE [LARGE SCALE GENOMIC DNA]</scope>
    <source>
        <strain evidence="3">ATCC 27775 / DSM 1100 / LMG 10767 / O</strain>
    </source>
</reference>
<proteinExistence type="predicted"/>
<dbReference type="KEGG" id="hhy:Halhy_3599"/>
<dbReference type="HOGENOM" id="CLU_097061_0_0_10"/>
<evidence type="ECO:0000313" key="2">
    <source>
        <dbReference type="EMBL" id="AEE51451.1"/>
    </source>
</evidence>
<dbReference type="OrthoDB" id="192769at2"/>
<evidence type="ECO:0000313" key="3">
    <source>
        <dbReference type="Proteomes" id="UP000008461"/>
    </source>
</evidence>
<dbReference type="eggNOG" id="COG5507">
    <property type="taxonomic scope" value="Bacteria"/>
</dbReference>
<accession>F4KYQ9</accession>